<keyword evidence="6" id="KW-1185">Reference proteome</keyword>
<dbReference type="CDD" id="cd14019">
    <property type="entry name" value="STKc_Cdc7"/>
    <property type="match status" value="1"/>
</dbReference>
<dbReference type="Proteomes" id="UP001432216">
    <property type="component" value="Chromosome 3"/>
</dbReference>
<gene>
    <name evidence="5" type="ORF">IAS62_001801</name>
</gene>
<evidence type="ECO:0000256" key="2">
    <source>
        <dbReference type="ARBA" id="ARBA00022741"/>
    </source>
</evidence>
<keyword evidence="2" id="KW-0547">Nucleotide-binding</keyword>
<protein>
    <recommendedName>
        <fullName evidence="4">Protein kinase domain-containing protein</fullName>
    </recommendedName>
</protein>
<evidence type="ECO:0000259" key="4">
    <source>
        <dbReference type="PROSITE" id="PS50011"/>
    </source>
</evidence>
<reference evidence="5 6" key="1">
    <citation type="submission" date="2024-01" db="EMBL/GenBank/DDBJ databases">
        <title>Comparative genomics of Cryptococcus and Kwoniella reveals pathogenesis evolution and contrasting modes of karyotype evolution via chromosome fusion or intercentromeric recombination.</title>
        <authorList>
            <person name="Coelho M.A."/>
            <person name="David-Palma M."/>
            <person name="Shea T."/>
            <person name="Bowers K."/>
            <person name="McGinley-Smith S."/>
            <person name="Mohammad A.W."/>
            <person name="Gnirke A."/>
            <person name="Yurkov A.M."/>
            <person name="Nowrousian M."/>
            <person name="Sun S."/>
            <person name="Cuomo C.A."/>
            <person name="Heitman J."/>
        </authorList>
    </citation>
    <scope>NUCLEOTIDE SEQUENCE [LARGE SCALE GENOMIC DNA]</scope>
    <source>
        <strain evidence="5 6">7685027</strain>
    </source>
</reference>
<dbReference type="InterPro" id="IPR050117">
    <property type="entry name" value="MAPK"/>
</dbReference>
<dbReference type="EMBL" id="CP143808">
    <property type="protein sequence ID" value="WVO20504.1"/>
    <property type="molecule type" value="Genomic_DNA"/>
</dbReference>
<dbReference type="InterPro" id="IPR008271">
    <property type="entry name" value="Ser/Thr_kinase_AS"/>
</dbReference>
<name>A0ABZ2ARI2_9TREE</name>
<dbReference type="SMART" id="SM00220">
    <property type="entry name" value="S_TKc"/>
    <property type="match status" value="1"/>
</dbReference>
<organism evidence="5 6">
    <name type="scientific">Cryptococcus decagattii</name>
    <dbReference type="NCBI Taxonomy" id="1859122"/>
    <lineage>
        <taxon>Eukaryota</taxon>
        <taxon>Fungi</taxon>
        <taxon>Dikarya</taxon>
        <taxon>Basidiomycota</taxon>
        <taxon>Agaricomycotina</taxon>
        <taxon>Tremellomycetes</taxon>
        <taxon>Tremellales</taxon>
        <taxon>Cryptococcaceae</taxon>
        <taxon>Cryptococcus</taxon>
        <taxon>Cryptococcus gattii species complex</taxon>
    </lineage>
</organism>
<keyword evidence="3" id="KW-0067">ATP-binding</keyword>
<dbReference type="InterPro" id="IPR011009">
    <property type="entry name" value="Kinase-like_dom_sf"/>
</dbReference>
<sequence length="421" mass="48179">MNRGCRNVSQLITAFREEDQVIIVLPYHQCDDFRHFFKHMDPRHMRSYMRDLFRSLKDIHQRGIIHRDVKPANFLYDYESETGVLVDFGLAERYCPPQEATCQHAPATSTFLQGFKIKTPDTSVVEQAVYDARKRSKLGEGRVGFPHEDKRPAIRTNRAGTRGFRAPEVLLKCPDQTVAVDVWSAGIILFSILTQKFPAFNSSDDIEALMEIAAIFGKTAMERCALLHNRTIISNVPSLDDPPSSLTELILTLNPHLYTPHNSGPTPEEAKKHIKAIDDALDLVTKLLRLDCTKRLTAAQALRHPFLAGRDADWDEYNDEKVLSSNRGAENCFEGVKERDWSEKGLEAENTERALPPAQVWSGRKSNYNYYWPRIQGRHQLQSDEPFGDAWMDLNSFPYPMFNDLRSLLDSKRCLLDIPRT</sequence>
<evidence type="ECO:0000313" key="6">
    <source>
        <dbReference type="Proteomes" id="UP001432216"/>
    </source>
</evidence>
<feature type="domain" description="Protein kinase" evidence="4">
    <location>
        <begin position="1"/>
        <end position="307"/>
    </location>
</feature>
<evidence type="ECO:0000256" key="3">
    <source>
        <dbReference type="ARBA" id="ARBA00022840"/>
    </source>
</evidence>
<dbReference type="PANTHER" id="PTHR24055">
    <property type="entry name" value="MITOGEN-ACTIVATED PROTEIN KINASE"/>
    <property type="match status" value="1"/>
</dbReference>
<keyword evidence="1" id="KW-0808">Transferase</keyword>
<evidence type="ECO:0000313" key="5">
    <source>
        <dbReference type="EMBL" id="WVO20504.1"/>
    </source>
</evidence>
<keyword evidence="1" id="KW-0723">Serine/threonine-protein kinase</keyword>
<dbReference type="PROSITE" id="PS50011">
    <property type="entry name" value="PROTEIN_KINASE_DOM"/>
    <property type="match status" value="1"/>
</dbReference>
<dbReference type="Gene3D" id="1.10.510.10">
    <property type="entry name" value="Transferase(Phosphotransferase) domain 1"/>
    <property type="match status" value="1"/>
</dbReference>
<dbReference type="PROSITE" id="PS00108">
    <property type="entry name" value="PROTEIN_KINASE_ST"/>
    <property type="match status" value="1"/>
</dbReference>
<dbReference type="Pfam" id="PF00069">
    <property type="entry name" value="Pkinase"/>
    <property type="match status" value="2"/>
</dbReference>
<dbReference type="RefSeq" id="XP_064719743.1">
    <property type="nucleotide sequence ID" value="XM_064863671.1"/>
</dbReference>
<dbReference type="GeneID" id="89988575"/>
<evidence type="ECO:0000256" key="1">
    <source>
        <dbReference type="ARBA" id="ARBA00022527"/>
    </source>
</evidence>
<accession>A0ABZ2ARI2</accession>
<dbReference type="InterPro" id="IPR000719">
    <property type="entry name" value="Prot_kinase_dom"/>
</dbReference>
<proteinExistence type="predicted"/>
<dbReference type="SUPFAM" id="SSF56112">
    <property type="entry name" value="Protein kinase-like (PK-like)"/>
    <property type="match status" value="1"/>
</dbReference>
<keyword evidence="1" id="KW-0418">Kinase</keyword>